<dbReference type="CTD" id="400823"/>
<reference evidence="2" key="2">
    <citation type="submission" date="2013-03" db="EMBL/GenBank/DDBJ databases">
        <title>Chinese hamster genome sequenced from sorted chromosomes.</title>
        <authorList>
            <person name="Brinkrolf K."/>
            <person name="Rupp O."/>
            <person name="Laux H."/>
            <person name="Kollin F."/>
            <person name="Ernst W."/>
            <person name="Linke B."/>
            <person name="Kofler R."/>
            <person name="Romand S."/>
            <person name="Hesse F."/>
            <person name="Budach W.E."/>
            <person name="Galosy S."/>
            <person name="Muller D."/>
            <person name="Noll T."/>
            <person name="Wienberg J."/>
            <person name="Jostock T."/>
            <person name="Leonard M."/>
            <person name="Grillari J."/>
            <person name="Tauch A."/>
            <person name="Goesmann A."/>
            <person name="Helk B."/>
            <person name="Mott J.E."/>
            <person name="Puehler A."/>
            <person name="Borth N."/>
        </authorList>
    </citation>
    <scope>NUCLEOTIDE SEQUENCE</scope>
    <source>
        <strain evidence="2">17A/GY</strain>
    </source>
</reference>
<dbReference type="OrthoDB" id="45963at2759"/>
<evidence type="ECO:0000313" key="4">
    <source>
        <dbReference type="Proteomes" id="UP001108280"/>
    </source>
</evidence>
<organism evidence="2 3">
    <name type="scientific">Cricetulus griseus</name>
    <name type="common">Chinese hamster</name>
    <name type="synonym">Cricetulus barabensis griseus</name>
    <dbReference type="NCBI Taxonomy" id="10029"/>
    <lineage>
        <taxon>Eukaryota</taxon>
        <taxon>Metazoa</taxon>
        <taxon>Chordata</taxon>
        <taxon>Craniata</taxon>
        <taxon>Vertebrata</taxon>
        <taxon>Euteleostomi</taxon>
        <taxon>Mammalia</taxon>
        <taxon>Eutheria</taxon>
        <taxon>Euarchontoglires</taxon>
        <taxon>Glires</taxon>
        <taxon>Rodentia</taxon>
        <taxon>Myomorpha</taxon>
        <taxon>Muroidea</taxon>
        <taxon>Cricetidae</taxon>
        <taxon>Cricetinae</taxon>
        <taxon>Cricetulus</taxon>
    </lineage>
</organism>
<name>A0A061I3L7_CRIGR</name>
<dbReference type="InterPro" id="IPR028260">
    <property type="entry name" value="FAM177"/>
</dbReference>
<dbReference type="EMBL" id="KE680270">
    <property type="protein sequence ID" value="ERE72731.1"/>
    <property type="molecule type" value="Genomic_DNA"/>
</dbReference>
<dbReference type="PANTHER" id="PTHR31206">
    <property type="entry name" value="LP10445P"/>
    <property type="match status" value="1"/>
</dbReference>
<dbReference type="Proteomes" id="UP000030759">
    <property type="component" value="Unassembled WGS sequence"/>
</dbReference>
<reference evidence="5" key="5">
    <citation type="submission" date="2025-04" db="UniProtKB">
        <authorList>
            <consortium name="RefSeq"/>
        </authorList>
    </citation>
    <scope>IDENTIFICATION</scope>
    <source>
        <strain evidence="5">17A/GY</strain>
        <tissue evidence="5">Liver</tissue>
    </source>
</reference>
<dbReference type="Proteomes" id="UP001108280">
    <property type="component" value="Chromosome 5"/>
</dbReference>
<evidence type="ECO:0000313" key="2">
    <source>
        <dbReference type="EMBL" id="ERE72731.1"/>
    </source>
</evidence>
<reference evidence="3" key="1">
    <citation type="journal article" date="2013" name="Nat. Biotechnol.">
        <title>Chinese hamster genome sequenced from sorted chromosomes.</title>
        <authorList>
            <person name="Brinkrolf K."/>
            <person name="Rupp O."/>
            <person name="Laux H."/>
            <person name="Kollin F."/>
            <person name="Ernst W."/>
            <person name="Linke B."/>
            <person name="Kofler R."/>
            <person name="Romand S."/>
            <person name="Hesse F."/>
            <person name="Budach W.E."/>
            <person name="Galosy S."/>
            <person name="Muller D."/>
            <person name="Noll T."/>
            <person name="Wienberg J."/>
            <person name="Jostock T."/>
            <person name="Leonard M."/>
            <person name="Grillari J."/>
            <person name="Tauch A."/>
            <person name="Goesmann A."/>
            <person name="Helk B."/>
            <person name="Mott J.E."/>
            <person name="Puhler A."/>
            <person name="Borth N."/>
        </authorList>
    </citation>
    <scope>NUCLEOTIDE SEQUENCE [LARGE SCALE GENOMIC DNA]</scope>
    <source>
        <strain evidence="3">17A/GY</strain>
    </source>
</reference>
<evidence type="ECO:0000313" key="3">
    <source>
        <dbReference type="Proteomes" id="UP000030759"/>
    </source>
</evidence>
<evidence type="ECO:0000256" key="1">
    <source>
        <dbReference type="SAM" id="MobiDB-lite"/>
    </source>
</evidence>
<proteinExistence type="predicted"/>
<dbReference type="GeneID" id="100755036"/>
<dbReference type="KEGG" id="cge:100755036"/>
<dbReference type="RefSeq" id="XP_035310906.1">
    <property type="nucleotide sequence ID" value="XM_035455015.1"/>
</dbReference>
<feature type="region of interest" description="Disordered" evidence="1">
    <location>
        <begin position="19"/>
        <end position="42"/>
    </location>
</feature>
<dbReference type="PANTHER" id="PTHR31206:SF9">
    <property type="entry name" value="PROTEIN FAM177B"/>
    <property type="match status" value="1"/>
</dbReference>
<accession>A0A061I3L7</accession>
<feature type="region of interest" description="Disordered" evidence="1">
    <location>
        <begin position="94"/>
        <end position="141"/>
    </location>
</feature>
<dbReference type="Pfam" id="PF14774">
    <property type="entry name" value="FAM177"/>
    <property type="match status" value="1"/>
</dbReference>
<dbReference type="AlphaFoldDB" id="A0A061I3L7"/>
<sequence length="141" mass="15697">MSGSYKSAAPKRVIHFADGDTIEEYSTEEDEEKEEQNSAFDSSKLSWGSYFCFWAGRFASNSISTCEFLGERFAVFFEPKYQYVLNEYHRRQNKECDKGSEGTGPQAQDAEVPNEQCHLGAGGQEYGAISSREGPVADSSS</sequence>
<evidence type="ECO:0000313" key="5">
    <source>
        <dbReference type="RefSeq" id="XP_035301181.1"/>
    </source>
</evidence>
<feature type="compositionally biased region" description="Acidic residues" evidence="1">
    <location>
        <begin position="20"/>
        <end position="34"/>
    </location>
</feature>
<keyword evidence="4" id="KW-1185">Reference proteome</keyword>
<reference evidence="4" key="4">
    <citation type="journal article" date="2020" name="Biotechnol. Bioeng.">
        <title>Chromosome-scale scaffolds for the Chinese hamster reference genome assembly to facilitate the study of the CHO epigenome.</title>
        <authorList>
            <person name="Hilliard W."/>
            <person name="MacDonald M."/>
            <person name="Lee K.H."/>
        </authorList>
    </citation>
    <scope>NUCLEOTIDE SEQUENCE [LARGE SCALE GENOMIC DNA]</scope>
    <source>
        <strain evidence="4">17A/GY</strain>
    </source>
</reference>
<gene>
    <name evidence="5" type="primary">Fam177b</name>
    <name evidence="2" type="ORF">H671_5g14791</name>
</gene>
<protein>
    <submittedName>
        <fullName evidence="5">Protein FAM177B</fullName>
    </submittedName>
</protein>
<dbReference type="RefSeq" id="XP_035301181.1">
    <property type="nucleotide sequence ID" value="XM_035445290.1"/>
</dbReference>
<reference evidence="4" key="3">
    <citation type="journal article" date="2018" name="Biotechnol. Bioeng.">
        <title>A reference genome of the Chinese hamster based on a hybrid assembly strategy.</title>
        <authorList>
            <person name="Rupp O."/>
            <person name="MacDonald M.L."/>
            <person name="Li S."/>
            <person name="Dhiman H."/>
            <person name="Polson S."/>
            <person name="Griep S."/>
            <person name="Heffner K."/>
            <person name="Hernandez I."/>
            <person name="Brinkrolf K."/>
            <person name="Jadhav V."/>
            <person name="Samoudi M."/>
            <person name="Hao H."/>
            <person name="Kingham B."/>
            <person name="Goesmann A."/>
            <person name="Betenbaugh M.J."/>
            <person name="Lewis N.E."/>
            <person name="Borth N."/>
            <person name="Lee K.H."/>
        </authorList>
    </citation>
    <scope>NUCLEOTIDE SEQUENCE [LARGE SCALE GENOMIC DNA]</scope>
    <source>
        <strain evidence="4">17A/GY</strain>
    </source>
</reference>